<dbReference type="InterPro" id="IPR003825">
    <property type="entry name" value="Colicin-V_CvpA"/>
</dbReference>
<evidence type="ECO:0000256" key="3">
    <source>
        <dbReference type="ARBA" id="ARBA00022989"/>
    </source>
</evidence>
<protein>
    <recommendedName>
        <fullName evidence="8">Colicin V production protein</fullName>
    </recommendedName>
</protein>
<sequence length="222" mass="24743">MIIILVTSSLRGLVKGFIISLFNLVGFFIAAYIAKLYYPVLVGYIYKNTNFINRIESFIYERVFKIMEGNENGLDKDLIINGFKLPAPIKESLGNNINLHTGEITKSIGQALANEFTYIFVTIISIIIVFLAAKILLAIVVHVVDSIAKLPILRTFNRLTGFAFGLIKGVLIIYIIFAILTPVISMFPEGFIATGTYESTLGSYFYTQNVIINYLSGKGFII</sequence>
<feature type="transmembrane region" description="Helical" evidence="5">
    <location>
        <begin position="156"/>
        <end position="180"/>
    </location>
</feature>
<evidence type="ECO:0000313" key="6">
    <source>
        <dbReference type="EMBL" id="EOD00044.1"/>
    </source>
</evidence>
<evidence type="ECO:0000313" key="7">
    <source>
        <dbReference type="Proteomes" id="UP000013378"/>
    </source>
</evidence>
<evidence type="ECO:0008006" key="8">
    <source>
        <dbReference type="Google" id="ProtNLM"/>
    </source>
</evidence>
<feature type="transmembrane region" description="Helical" evidence="5">
    <location>
        <begin position="116"/>
        <end position="144"/>
    </location>
</feature>
<name>R1CTN3_9FIRM</name>
<accession>R1CTN3</accession>
<gene>
    <name evidence="6" type="ORF">L21TH_1933</name>
</gene>
<keyword evidence="4 5" id="KW-0472">Membrane</keyword>
<evidence type="ECO:0000256" key="4">
    <source>
        <dbReference type="ARBA" id="ARBA00023136"/>
    </source>
</evidence>
<evidence type="ECO:0000256" key="2">
    <source>
        <dbReference type="ARBA" id="ARBA00022692"/>
    </source>
</evidence>
<organism evidence="6 7">
    <name type="scientific">Caldisalinibacter kiritimatiensis</name>
    <dbReference type="NCBI Taxonomy" id="1304284"/>
    <lineage>
        <taxon>Bacteria</taxon>
        <taxon>Bacillati</taxon>
        <taxon>Bacillota</taxon>
        <taxon>Tissierellia</taxon>
        <taxon>Tissierellales</taxon>
        <taxon>Thermohalobacteraceae</taxon>
        <taxon>Caldisalinibacter</taxon>
    </lineage>
</organism>
<dbReference type="eggNOG" id="COG1286">
    <property type="taxonomic scope" value="Bacteria"/>
</dbReference>
<dbReference type="AlphaFoldDB" id="R1CTN3"/>
<dbReference type="PANTHER" id="PTHR37306">
    <property type="entry name" value="COLICIN V PRODUCTION PROTEIN"/>
    <property type="match status" value="1"/>
</dbReference>
<dbReference type="EMBL" id="ARZA01000211">
    <property type="protein sequence ID" value="EOD00044.1"/>
    <property type="molecule type" value="Genomic_DNA"/>
</dbReference>
<dbReference type="Pfam" id="PF02674">
    <property type="entry name" value="Colicin_V"/>
    <property type="match status" value="2"/>
</dbReference>
<keyword evidence="7" id="KW-1185">Reference proteome</keyword>
<comment type="subcellular location">
    <subcellularLocation>
        <location evidence="1">Membrane</location>
        <topology evidence="1">Multi-pass membrane protein</topology>
    </subcellularLocation>
</comment>
<dbReference type="PANTHER" id="PTHR37306:SF1">
    <property type="entry name" value="COLICIN V PRODUCTION PROTEIN"/>
    <property type="match status" value="1"/>
</dbReference>
<proteinExistence type="predicted"/>
<dbReference type="GO" id="GO:0009403">
    <property type="term" value="P:toxin biosynthetic process"/>
    <property type="evidence" value="ECO:0007669"/>
    <property type="project" value="InterPro"/>
</dbReference>
<dbReference type="GO" id="GO:0016020">
    <property type="term" value="C:membrane"/>
    <property type="evidence" value="ECO:0007669"/>
    <property type="project" value="UniProtKB-SubCell"/>
</dbReference>
<evidence type="ECO:0000256" key="1">
    <source>
        <dbReference type="ARBA" id="ARBA00004141"/>
    </source>
</evidence>
<comment type="caution">
    <text evidence="6">The sequence shown here is derived from an EMBL/GenBank/DDBJ whole genome shotgun (WGS) entry which is preliminary data.</text>
</comment>
<keyword evidence="2 5" id="KW-0812">Transmembrane</keyword>
<feature type="transmembrane region" description="Helical" evidence="5">
    <location>
        <begin position="12"/>
        <end position="34"/>
    </location>
</feature>
<reference evidence="6 7" key="1">
    <citation type="journal article" date="2015" name="Geomicrobiol. J.">
        <title>Caldisalinibacter kiritimatiensis gen. nov., sp. nov., a moderately thermohalophilic thiosulfate-reducing bacterium from a hypersaline microbial mat.</title>
        <authorList>
            <person name="Ben Hania W."/>
            <person name="Joseph M."/>
            <person name="Fiebig A."/>
            <person name="Bunk B."/>
            <person name="Klenk H.-P."/>
            <person name="Fardeau M.-L."/>
            <person name="Spring S."/>
        </authorList>
    </citation>
    <scope>NUCLEOTIDE SEQUENCE [LARGE SCALE GENOMIC DNA]</scope>
    <source>
        <strain evidence="6 7">L21-TH-D2</strain>
    </source>
</reference>
<dbReference type="STRING" id="1304284.L21TH_1933"/>
<keyword evidence="3 5" id="KW-1133">Transmembrane helix</keyword>
<evidence type="ECO:0000256" key="5">
    <source>
        <dbReference type="SAM" id="Phobius"/>
    </source>
</evidence>
<dbReference type="Proteomes" id="UP000013378">
    <property type="component" value="Unassembled WGS sequence"/>
</dbReference>